<evidence type="ECO:0000313" key="5">
    <source>
        <dbReference type="EMBL" id="KAF5900551.1"/>
    </source>
</evidence>
<name>A0A8J4TLY1_CLAMG</name>
<dbReference type="GO" id="GO:0016020">
    <property type="term" value="C:membrane"/>
    <property type="evidence" value="ECO:0007669"/>
    <property type="project" value="UniProtKB-SubCell"/>
</dbReference>
<dbReference type="Gene3D" id="1.20.120.550">
    <property type="entry name" value="Membrane associated eicosanoid/glutathione metabolism-like domain"/>
    <property type="match status" value="1"/>
</dbReference>
<dbReference type="InterPro" id="IPR001129">
    <property type="entry name" value="Membr-assoc_MAPEG"/>
</dbReference>
<dbReference type="PANTHER" id="PTHR10250">
    <property type="entry name" value="MICROSOMAL GLUTATHIONE S-TRANSFERASE"/>
    <property type="match status" value="1"/>
</dbReference>
<evidence type="ECO:0000256" key="3">
    <source>
        <dbReference type="ARBA" id="ARBA00022989"/>
    </source>
</evidence>
<dbReference type="InterPro" id="IPR023352">
    <property type="entry name" value="MAPEG-like_dom_sf"/>
</dbReference>
<dbReference type="SUPFAM" id="SSF161084">
    <property type="entry name" value="MAPEG domain-like"/>
    <property type="match status" value="1"/>
</dbReference>
<keyword evidence="2" id="KW-0812">Transmembrane</keyword>
<evidence type="ECO:0000256" key="4">
    <source>
        <dbReference type="ARBA" id="ARBA00023136"/>
    </source>
</evidence>
<protein>
    <submittedName>
        <fullName evidence="5">Microsomal glutathione S-transferase 3</fullName>
    </submittedName>
</protein>
<dbReference type="Proteomes" id="UP000727407">
    <property type="component" value="Unassembled WGS sequence"/>
</dbReference>
<reference evidence="5" key="1">
    <citation type="submission" date="2020-07" db="EMBL/GenBank/DDBJ databases">
        <title>Clarias magur genome sequencing, assembly and annotation.</title>
        <authorList>
            <person name="Kushwaha B."/>
            <person name="Kumar R."/>
            <person name="Das P."/>
            <person name="Joshi C.G."/>
            <person name="Kumar D."/>
            <person name="Nagpure N.S."/>
            <person name="Pandey M."/>
            <person name="Agarwal S."/>
            <person name="Srivastava S."/>
            <person name="Singh M."/>
            <person name="Sahoo L."/>
            <person name="Jayasankar P."/>
            <person name="Meher P.K."/>
            <person name="Koringa P.G."/>
            <person name="Iquebal M.A."/>
            <person name="Das S.P."/>
            <person name="Bit A."/>
            <person name="Patnaik S."/>
            <person name="Patel N."/>
            <person name="Shah T.M."/>
            <person name="Hinsu A."/>
            <person name="Jena J.K."/>
        </authorList>
    </citation>
    <scope>NUCLEOTIDE SEQUENCE</scope>
    <source>
        <strain evidence="5">CIFAMagur01</strain>
        <tissue evidence="5">Testis</tissue>
    </source>
</reference>
<dbReference type="GO" id="GO:0005783">
    <property type="term" value="C:endoplasmic reticulum"/>
    <property type="evidence" value="ECO:0007669"/>
    <property type="project" value="TreeGrafter"/>
</dbReference>
<dbReference type="GO" id="GO:0005635">
    <property type="term" value="C:nuclear envelope"/>
    <property type="evidence" value="ECO:0007669"/>
    <property type="project" value="TreeGrafter"/>
</dbReference>
<dbReference type="GO" id="GO:0006691">
    <property type="term" value="P:leukotriene metabolic process"/>
    <property type="evidence" value="ECO:0007669"/>
    <property type="project" value="UniProtKB-ARBA"/>
</dbReference>
<proteinExistence type="predicted"/>
<dbReference type="GO" id="GO:0004602">
    <property type="term" value="F:glutathione peroxidase activity"/>
    <property type="evidence" value="ECO:0007669"/>
    <property type="project" value="TreeGrafter"/>
</dbReference>
<comment type="caution">
    <text evidence="5">The sequence shown here is derived from an EMBL/GenBank/DDBJ whole genome shotgun (WGS) entry which is preliminary data.</text>
</comment>
<evidence type="ECO:0000256" key="1">
    <source>
        <dbReference type="ARBA" id="ARBA00004141"/>
    </source>
</evidence>
<gene>
    <name evidence="5" type="primary">mgst3</name>
    <name evidence="5" type="ORF">DAT39_009746</name>
</gene>
<evidence type="ECO:0000256" key="2">
    <source>
        <dbReference type="ARBA" id="ARBA00022692"/>
    </source>
</evidence>
<evidence type="ECO:0000313" key="6">
    <source>
        <dbReference type="Proteomes" id="UP000727407"/>
    </source>
</evidence>
<comment type="subcellular location">
    <subcellularLocation>
        <location evidence="1">Membrane</location>
        <topology evidence="1">Multi-pass membrane protein</topology>
    </subcellularLocation>
</comment>
<dbReference type="PANTHER" id="PTHR10250:SF26">
    <property type="entry name" value="GLUTATHIONE S-TRANSFERASE 3, MITOCHONDRIAL"/>
    <property type="match status" value="1"/>
</dbReference>
<sequence length="68" mass="7395">YPQMYSNDPENGQIFNCIQRAHQNTVEGLPAFLFLLAAGGIYHPRLASVLGIICIVGRAVYAHGYSTG</sequence>
<keyword evidence="4" id="KW-0472">Membrane</keyword>
<dbReference type="Pfam" id="PF01124">
    <property type="entry name" value="MAPEG"/>
    <property type="match status" value="1"/>
</dbReference>
<keyword evidence="3" id="KW-1133">Transmembrane helix</keyword>
<dbReference type="EMBL" id="QNUK01000133">
    <property type="protein sequence ID" value="KAF5900551.1"/>
    <property type="molecule type" value="Genomic_DNA"/>
</dbReference>
<feature type="non-terminal residue" evidence="5">
    <location>
        <position position="68"/>
    </location>
</feature>
<organism evidence="5 6">
    <name type="scientific">Clarias magur</name>
    <name type="common">Asian catfish</name>
    <name type="synonym">Macropteronotus magur</name>
    <dbReference type="NCBI Taxonomy" id="1594786"/>
    <lineage>
        <taxon>Eukaryota</taxon>
        <taxon>Metazoa</taxon>
        <taxon>Chordata</taxon>
        <taxon>Craniata</taxon>
        <taxon>Vertebrata</taxon>
        <taxon>Euteleostomi</taxon>
        <taxon>Actinopterygii</taxon>
        <taxon>Neopterygii</taxon>
        <taxon>Teleostei</taxon>
        <taxon>Ostariophysi</taxon>
        <taxon>Siluriformes</taxon>
        <taxon>Clariidae</taxon>
        <taxon>Clarias</taxon>
    </lineage>
</organism>
<dbReference type="GO" id="GO:0004364">
    <property type="term" value="F:glutathione transferase activity"/>
    <property type="evidence" value="ECO:0007669"/>
    <property type="project" value="TreeGrafter"/>
</dbReference>
<keyword evidence="6" id="KW-1185">Reference proteome</keyword>
<dbReference type="AlphaFoldDB" id="A0A8J4TLY1"/>
<dbReference type="InterPro" id="IPR050997">
    <property type="entry name" value="MAPEG"/>
</dbReference>
<feature type="non-terminal residue" evidence="5">
    <location>
        <position position="1"/>
    </location>
</feature>
<accession>A0A8J4TLY1</accession>